<protein>
    <recommendedName>
        <fullName evidence="2">J domain-containing protein</fullName>
    </recommendedName>
</protein>
<dbReference type="AlphaFoldDB" id="A0A6C0IEN1"/>
<accession>A0A6C0IEN1</accession>
<sequence length="391" mass="46033">MNNKDKNNICPKGGIKIYNTNNDNNNNKNRNNDFNIDQSTFFNNLKNQNKPTGVRITNSDNEYNIDPFEGLNPFTNSNEERNIKPIVYDNTSYNKLDLNIDNYSREELYNLFGLVKSNLSQENMRESKKTVLKTHPDKSRLDPKYFLFFSKAYKRLYSIYEFQNKNTKKNIENNEYFDTDNTVVLDKMFEQDKHLKNPKNFNQWFNDQFEKHKINDESDEKGYGSWLKSDEDIVFTPNVTKANMAIEMEKRKKQVQTLTTYNGVTDYTAASLGGSSLMDYNSNFTSGTLFSNEGMGYTDLRQAYVESVIPVTEEDYQKMTKFKNLEEYKYHRNNSNTKPLDKEEAMKQLYHQNKQKDEESAALAFYYAQQSEKTKQKQESFWCGLKQLTNH</sequence>
<proteinExistence type="predicted"/>
<dbReference type="EMBL" id="MN740161">
    <property type="protein sequence ID" value="QHT90886.1"/>
    <property type="molecule type" value="Genomic_DNA"/>
</dbReference>
<name>A0A6C0IEN1_9ZZZZ</name>
<evidence type="ECO:0008006" key="2">
    <source>
        <dbReference type="Google" id="ProtNLM"/>
    </source>
</evidence>
<organism evidence="1">
    <name type="scientific">viral metagenome</name>
    <dbReference type="NCBI Taxonomy" id="1070528"/>
    <lineage>
        <taxon>unclassified sequences</taxon>
        <taxon>metagenomes</taxon>
        <taxon>organismal metagenomes</taxon>
    </lineage>
</organism>
<evidence type="ECO:0000313" key="1">
    <source>
        <dbReference type="EMBL" id="QHT90886.1"/>
    </source>
</evidence>
<reference evidence="1" key="1">
    <citation type="journal article" date="2020" name="Nature">
        <title>Giant virus diversity and host interactions through global metagenomics.</title>
        <authorList>
            <person name="Schulz F."/>
            <person name="Roux S."/>
            <person name="Paez-Espino D."/>
            <person name="Jungbluth S."/>
            <person name="Walsh D.A."/>
            <person name="Denef V.J."/>
            <person name="McMahon K.D."/>
            <person name="Konstantinidis K.T."/>
            <person name="Eloe-Fadrosh E.A."/>
            <person name="Kyrpides N.C."/>
            <person name="Woyke T."/>
        </authorList>
    </citation>
    <scope>NUCLEOTIDE SEQUENCE</scope>
    <source>
        <strain evidence="1">GVMAG-M-3300023184-72</strain>
    </source>
</reference>